<dbReference type="STRING" id="4555.K3XXU1"/>
<organism evidence="4 5">
    <name type="scientific">Setaria italica</name>
    <name type="common">Foxtail millet</name>
    <name type="synonym">Panicum italicum</name>
    <dbReference type="NCBI Taxonomy" id="4555"/>
    <lineage>
        <taxon>Eukaryota</taxon>
        <taxon>Viridiplantae</taxon>
        <taxon>Streptophyta</taxon>
        <taxon>Embryophyta</taxon>
        <taxon>Tracheophyta</taxon>
        <taxon>Spermatophyta</taxon>
        <taxon>Magnoliopsida</taxon>
        <taxon>Liliopsida</taxon>
        <taxon>Poales</taxon>
        <taxon>Poaceae</taxon>
        <taxon>PACMAD clade</taxon>
        <taxon>Panicoideae</taxon>
        <taxon>Panicodae</taxon>
        <taxon>Paniceae</taxon>
        <taxon>Cenchrinae</taxon>
        <taxon>Setaria</taxon>
    </lineage>
</organism>
<dbReference type="Gramene" id="KQL09991">
    <property type="protein sequence ID" value="KQL09991"/>
    <property type="gene ID" value="SETIT_006749mg"/>
</dbReference>
<dbReference type="GO" id="GO:0009658">
    <property type="term" value="P:chloroplast organization"/>
    <property type="evidence" value="ECO:0000318"/>
    <property type="project" value="GO_Central"/>
</dbReference>
<dbReference type="EnsemblPlants" id="KQL09991">
    <property type="protein sequence ID" value="KQL09991"/>
    <property type="gene ID" value="SETIT_006749mg"/>
</dbReference>
<dbReference type="GO" id="GO:0009507">
    <property type="term" value="C:chloroplast"/>
    <property type="evidence" value="ECO:0000318"/>
    <property type="project" value="GO_Central"/>
</dbReference>
<proteinExistence type="inferred from homology"/>
<sequence>MLHLQKHLGISFRHQWLFSFTRFATTAASAPSADPTPFAVEDYLVASCHLTRDKARKVSKAKALSHLKSPSKPDAVLAFLSGLGLSAHDIAAAVARYPPLLVCEIARFVRLDPQCSLRPITISKLQYYFSLFGSFDNVLRALNRGLYLLTSDLERVVKPNVSCLRECGLGPQDVTKICISAPRLLYSSQESIREMVVRAEGIGLVTPSCKDSITAKLEFLKKAFQWLDVEVGTAVPRVPSILTFSIDRLRRVSEFLISEVRLDPAYIACSPTLVMHSLERCLMPWYYVLKFLKAHGLLKRDLSYYTAVQMTEKKFMEKFIHPYTEAAPHLAEDYAAACRGEVASTFRFQELRTGLASV</sequence>
<keyword evidence="2" id="KW-0806">Transcription termination</keyword>
<accession>K3XXU1</accession>
<dbReference type="HOGENOM" id="CLU_034145_0_0_1"/>
<keyword evidence="5" id="KW-1185">Reference proteome</keyword>
<dbReference type="FunFam" id="1.25.70.10:FF:000001">
    <property type="entry name" value="Mitochondrial transcription termination factor-like"/>
    <property type="match status" value="1"/>
</dbReference>
<keyword evidence="2" id="KW-0805">Transcription regulation</keyword>
<dbReference type="PANTHER" id="PTHR13068:SF84">
    <property type="entry name" value="OS06G0225100 PROTEIN"/>
    <property type="match status" value="1"/>
</dbReference>
<name>K3XXU1_SETIT</name>
<dbReference type="PANTHER" id="PTHR13068">
    <property type="entry name" value="CGI-12 PROTEIN-RELATED"/>
    <property type="match status" value="1"/>
</dbReference>
<dbReference type="Proteomes" id="UP000004995">
    <property type="component" value="Unassembled WGS sequence"/>
</dbReference>
<dbReference type="eggNOG" id="KOG1267">
    <property type="taxonomic scope" value="Eukaryota"/>
</dbReference>
<dbReference type="OMA" id="MPRHYVV"/>
<dbReference type="InterPro" id="IPR003690">
    <property type="entry name" value="MTERF"/>
</dbReference>
<dbReference type="InParanoid" id="K3XXU1"/>
<dbReference type="GO" id="GO:0003676">
    <property type="term" value="F:nucleic acid binding"/>
    <property type="evidence" value="ECO:0007669"/>
    <property type="project" value="InterPro"/>
</dbReference>
<keyword evidence="2" id="KW-0804">Transcription</keyword>
<dbReference type="Pfam" id="PF02536">
    <property type="entry name" value="mTERF"/>
    <property type="match status" value="1"/>
</dbReference>
<evidence type="ECO:0000256" key="3">
    <source>
        <dbReference type="ARBA" id="ARBA00022946"/>
    </source>
</evidence>
<evidence type="ECO:0000256" key="2">
    <source>
        <dbReference type="ARBA" id="ARBA00022472"/>
    </source>
</evidence>
<dbReference type="FunCoup" id="K3XXU1">
    <property type="interactions" value="98"/>
</dbReference>
<dbReference type="SMART" id="SM00733">
    <property type="entry name" value="Mterf"/>
    <property type="match status" value="4"/>
</dbReference>
<dbReference type="InterPro" id="IPR038538">
    <property type="entry name" value="MTERF_sf"/>
</dbReference>
<reference evidence="4" key="2">
    <citation type="submission" date="2018-08" db="UniProtKB">
        <authorList>
            <consortium name="EnsemblPlants"/>
        </authorList>
    </citation>
    <scope>IDENTIFICATION</scope>
    <source>
        <strain evidence="4">Yugu1</strain>
    </source>
</reference>
<evidence type="ECO:0000313" key="5">
    <source>
        <dbReference type="Proteomes" id="UP000004995"/>
    </source>
</evidence>
<comment type="similarity">
    <text evidence="1">Belongs to the mTERF family.</text>
</comment>
<dbReference type="AlphaFoldDB" id="K3XXU1"/>
<dbReference type="GO" id="GO:0006353">
    <property type="term" value="P:DNA-templated transcription termination"/>
    <property type="evidence" value="ECO:0007669"/>
    <property type="project" value="UniProtKB-KW"/>
</dbReference>
<evidence type="ECO:0000256" key="1">
    <source>
        <dbReference type="ARBA" id="ARBA00007692"/>
    </source>
</evidence>
<protein>
    <submittedName>
        <fullName evidence="4">Uncharacterized protein</fullName>
    </submittedName>
</protein>
<keyword evidence="3" id="KW-0809">Transit peptide</keyword>
<evidence type="ECO:0000313" key="4">
    <source>
        <dbReference type="EnsemblPlants" id="KQL09991"/>
    </source>
</evidence>
<reference evidence="5" key="1">
    <citation type="journal article" date="2012" name="Nat. Biotechnol.">
        <title>Reference genome sequence of the model plant Setaria.</title>
        <authorList>
            <person name="Bennetzen J.L."/>
            <person name="Schmutz J."/>
            <person name="Wang H."/>
            <person name="Percifield R."/>
            <person name="Hawkins J."/>
            <person name="Pontaroli A.C."/>
            <person name="Estep M."/>
            <person name="Feng L."/>
            <person name="Vaughn J.N."/>
            <person name="Grimwood J."/>
            <person name="Jenkins J."/>
            <person name="Barry K."/>
            <person name="Lindquist E."/>
            <person name="Hellsten U."/>
            <person name="Deshpande S."/>
            <person name="Wang X."/>
            <person name="Wu X."/>
            <person name="Mitros T."/>
            <person name="Triplett J."/>
            <person name="Yang X."/>
            <person name="Ye C.Y."/>
            <person name="Mauro-Herrera M."/>
            <person name="Wang L."/>
            <person name="Li P."/>
            <person name="Sharma M."/>
            <person name="Sharma R."/>
            <person name="Ronald P.C."/>
            <person name="Panaud O."/>
            <person name="Kellogg E.A."/>
            <person name="Brutnell T.P."/>
            <person name="Doust A.N."/>
            <person name="Tuskan G.A."/>
            <person name="Rokhsar D."/>
            <person name="Devos K.M."/>
        </authorList>
    </citation>
    <scope>NUCLEOTIDE SEQUENCE [LARGE SCALE GENOMIC DNA]</scope>
    <source>
        <strain evidence="5">cv. Yugu1</strain>
    </source>
</reference>
<dbReference type="EMBL" id="AGNK02002301">
    <property type="status" value="NOT_ANNOTATED_CDS"/>
    <property type="molecule type" value="Genomic_DNA"/>
</dbReference>
<dbReference type="Gene3D" id="1.25.70.10">
    <property type="entry name" value="Transcription termination factor 3, mitochondrial"/>
    <property type="match status" value="1"/>
</dbReference>